<dbReference type="EMBL" id="VAFM01000001">
    <property type="protein sequence ID" value="TKW62028.1"/>
    <property type="molecule type" value="Genomic_DNA"/>
</dbReference>
<organism evidence="1 2">
    <name type="scientific">Blastochloris viridis</name>
    <name type="common">Rhodopseudomonas viridis</name>
    <dbReference type="NCBI Taxonomy" id="1079"/>
    <lineage>
        <taxon>Bacteria</taxon>
        <taxon>Pseudomonadati</taxon>
        <taxon>Pseudomonadota</taxon>
        <taxon>Alphaproteobacteria</taxon>
        <taxon>Hyphomicrobiales</taxon>
        <taxon>Blastochloridaceae</taxon>
        <taxon>Blastochloris</taxon>
    </lineage>
</organism>
<protein>
    <submittedName>
        <fullName evidence="1">DUF3892 domain-containing protein</fullName>
    </submittedName>
</protein>
<sequence length="86" mass="9644">MAEYQVTHIRLSNGTTHQHITQLAIGGQWYTRQQVVDFIRSGHSFYTQVYGGSKTYLKVVDATPPYVQTFANNTPTDNLLSLPKAA</sequence>
<gene>
    <name evidence="1" type="ORF">DI628_05255</name>
</gene>
<accession>A0A6N4RFR4</accession>
<dbReference type="Proteomes" id="UP000320948">
    <property type="component" value="Unassembled WGS sequence"/>
</dbReference>
<reference evidence="1 2" key="1">
    <citation type="journal article" date="2017" name="Nat. Commun.">
        <title>In situ click chemistry generation of cyclooxygenase-2 inhibitors.</title>
        <authorList>
            <person name="Bhardwaj A."/>
            <person name="Kaur J."/>
            <person name="Wuest M."/>
            <person name="Wuest F."/>
        </authorList>
    </citation>
    <scope>NUCLEOTIDE SEQUENCE [LARGE SCALE GENOMIC DNA]</scope>
    <source>
        <strain evidence="1">S2_018_000_R2_106</strain>
    </source>
</reference>
<evidence type="ECO:0000313" key="1">
    <source>
        <dbReference type="EMBL" id="TKW62028.1"/>
    </source>
</evidence>
<dbReference type="AlphaFoldDB" id="A0A6N4RFR4"/>
<dbReference type="Pfam" id="PF13031">
    <property type="entry name" value="DUF3892"/>
    <property type="match status" value="1"/>
</dbReference>
<evidence type="ECO:0000313" key="2">
    <source>
        <dbReference type="Proteomes" id="UP000320948"/>
    </source>
</evidence>
<comment type="caution">
    <text evidence="1">The sequence shown here is derived from an EMBL/GenBank/DDBJ whole genome shotgun (WGS) entry which is preliminary data.</text>
</comment>
<dbReference type="InterPro" id="IPR024997">
    <property type="entry name" value="DUF3892"/>
</dbReference>
<proteinExistence type="predicted"/>
<name>A0A6N4RFR4_BLAVI</name>